<keyword evidence="1 7" id="KW-0723">Serine/threonine-protein kinase</keyword>
<dbReference type="Proteomes" id="UP000001307">
    <property type="component" value="Unassembled WGS sequence"/>
</dbReference>
<dbReference type="PROSITE" id="PS00107">
    <property type="entry name" value="PROTEIN_KINASE_ATP"/>
    <property type="match status" value="1"/>
</dbReference>
<dbReference type="InterPro" id="IPR008271">
    <property type="entry name" value="Ser/Thr_kinase_AS"/>
</dbReference>
<keyword evidence="2" id="KW-0808">Transferase</keyword>
<dbReference type="Gene3D" id="1.10.510.10">
    <property type="entry name" value="Transferase(Phosphotransferase) domain 1"/>
    <property type="match status" value="1"/>
</dbReference>
<dbReference type="GO" id="GO:0004674">
    <property type="term" value="F:protein serine/threonine kinase activity"/>
    <property type="evidence" value="ECO:0007669"/>
    <property type="project" value="UniProtKB-KW"/>
</dbReference>
<proteinExistence type="inferred from homology"/>
<accession>E4XT87</accession>
<dbReference type="GO" id="GO:0043065">
    <property type="term" value="P:positive regulation of apoptotic process"/>
    <property type="evidence" value="ECO:0007669"/>
    <property type="project" value="TreeGrafter"/>
</dbReference>
<dbReference type="PROSITE" id="PS50011">
    <property type="entry name" value="PROTEIN_KINASE_DOM"/>
    <property type="match status" value="1"/>
</dbReference>
<comment type="similarity">
    <text evidence="7">Belongs to the protein kinase superfamily.</text>
</comment>
<organism evidence="9">
    <name type="scientific">Oikopleura dioica</name>
    <name type="common">Tunicate</name>
    <dbReference type="NCBI Taxonomy" id="34765"/>
    <lineage>
        <taxon>Eukaryota</taxon>
        <taxon>Metazoa</taxon>
        <taxon>Chordata</taxon>
        <taxon>Tunicata</taxon>
        <taxon>Appendicularia</taxon>
        <taxon>Copelata</taxon>
        <taxon>Oikopleuridae</taxon>
        <taxon>Oikopleura</taxon>
    </lineage>
</organism>
<evidence type="ECO:0000256" key="4">
    <source>
        <dbReference type="ARBA" id="ARBA00022777"/>
    </source>
</evidence>
<dbReference type="Pfam" id="PF00069">
    <property type="entry name" value="Pkinase"/>
    <property type="match status" value="1"/>
</dbReference>
<feature type="binding site" evidence="6">
    <location>
        <position position="45"/>
    </location>
    <ligand>
        <name>ATP</name>
        <dbReference type="ChEBI" id="CHEBI:30616"/>
    </ligand>
</feature>
<evidence type="ECO:0000256" key="2">
    <source>
        <dbReference type="ARBA" id="ARBA00022679"/>
    </source>
</evidence>
<keyword evidence="10" id="KW-1185">Reference proteome</keyword>
<evidence type="ECO:0000256" key="7">
    <source>
        <dbReference type="RuleBase" id="RU000304"/>
    </source>
</evidence>
<dbReference type="GO" id="GO:0035556">
    <property type="term" value="P:intracellular signal transduction"/>
    <property type="evidence" value="ECO:0007669"/>
    <property type="project" value="TreeGrafter"/>
</dbReference>
<dbReference type="PANTHER" id="PTHR24342">
    <property type="entry name" value="SERINE/THREONINE-PROTEIN KINASE 17"/>
    <property type="match status" value="1"/>
</dbReference>
<evidence type="ECO:0000259" key="8">
    <source>
        <dbReference type="PROSITE" id="PS50011"/>
    </source>
</evidence>
<dbReference type="GO" id="GO:0005524">
    <property type="term" value="F:ATP binding"/>
    <property type="evidence" value="ECO:0007669"/>
    <property type="project" value="UniProtKB-UniRule"/>
</dbReference>
<protein>
    <recommendedName>
        <fullName evidence="8">Protein kinase domain-containing protein</fullName>
    </recommendedName>
</protein>
<name>E4XT87_OIKDI</name>
<reference evidence="9" key="1">
    <citation type="journal article" date="2010" name="Science">
        <title>Plasticity of animal genome architecture unmasked by rapid evolution of a pelagic tunicate.</title>
        <authorList>
            <person name="Denoeud F."/>
            <person name="Henriet S."/>
            <person name="Mungpakdee S."/>
            <person name="Aury J.M."/>
            <person name="Da Silva C."/>
            <person name="Brinkmann H."/>
            <person name="Mikhaleva J."/>
            <person name="Olsen L.C."/>
            <person name="Jubin C."/>
            <person name="Canestro C."/>
            <person name="Bouquet J.M."/>
            <person name="Danks G."/>
            <person name="Poulain J."/>
            <person name="Campsteijn C."/>
            <person name="Adamski M."/>
            <person name="Cross I."/>
            <person name="Yadetie F."/>
            <person name="Muffato M."/>
            <person name="Louis A."/>
            <person name="Butcher S."/>
            <person name="Tsagkogeorga G."/>
            <person name="Konrad A."/>
            <person name="Singh S."/>
            <person name="Jensen M.F."/>
            <person name="Cong E.H."/>
            <person name="Eikeseth-Otteraa H."/>
            <person name="Noel B."/>
            <person name="Anthouard V."/>
            <person name="Porcel B.M."/>
            <person name="Kachouri-Lafond R."/>
            <person name="Nishino A."/>
            <person name="Ugolini M."/>
            <person name="Chourrout P."/>
            <person name="Nishida H."/>
            <person name="Aasland R."/>
            <person name="Huzurbazar S."/>
            <person name="Westhof E."/>
            <person name="Delsuc F."/>
            <person name="Lehrach H."/>
            <person name="Reinhardt R."/>
            <person name="Weissenbach J."/>
            <person name="Roy S.W."/>
            <person name="Artiguenave F."/>
            <person name="Postlethwait J.H."/>
            <person name="Manak J.R."/>
            <person name="Thompson E.M."/>
            <person name="Jaillon O."/>
            <person name="Du Pasquier L."/>
            <person name="Boudinot P."/>
            <person name="Liberles D.A."/>
            <person name="Volff J.N."/>
            <person name="Philippe H."/>
            <person name="Lenhard B."/>
            <person name="Roest Crollius H."/>
            <person name="Wincker P."/>
            <person name="Chourrout D."/>
        </authorList>
    </citation>
    <scope>NUCLEOTIDE SEQUENCE [LARGE SCALE GENOMIC DNA]</scope>
</reference>
<evidence type="ECO:0000313" key="9">
    <source>
        <dbReference type="EMBL" id="CBY12949.1"/>
    </source>
</evidence>
<dbReference type="PANTHER" id="PTHR24342:SF20">
    <property type="entry name" value="MYOSIN LIGHT CHAIN KINASE, SMOOTH MUSCLE"/>
    <property type="match status" value="1"/>
</dbReference>
<dbReference type="InterPro" id="IPR011009">
    <property type="entry name" value="Kinase-like_dom_sf"/>
</dbReference>
<evidence type="ECO:0000256" key="5">
    <source>
        <dbReference type="ARBA" id="ARBA00022840"/>
    </source>
</evidence>
<dbReference type="EMBL" id="FN653150">
    <property type="protein sequence ID" value="CBY12949.1"/>
    <property type="molecule type" value="Genomic_DNA"/>
</dbReference>
<keyword evidence="3 6" id="KW-0547">Nucleotide-binding</keyword>
<dbReference type="InParanoid" id="E4XT87"/>
<dbReference type="GO" id="GO:0005634">
    <property type="term" value="C:nucleus"/>
    <property type="evidence" value="ECO:0007669"/>
    <property type="project" value="TreeGrafter"/>
</dbReference>
<dbReference type="AlphaFoldDB" id="E4XT87"/>
<dbReference type="SUPFAM" id="SSF56112">
    <property type="entry name" value="Protein kinase-like (PK-like)"/>
    <property type="match status" value="1"/>
</dbReference>
<dbReference type="InterPro" id="IPR017441">
    <property type="entry name" value="Protein_kinase_ATP_BS"/>
</dbReference>
<keyword evidence="4" id="KW-0418">Kinase</keyword>
<feature type="domain" description="Protein kinase" evidence="8">
    <location>
        <begin position="7"/>
        <end position="269"/>
    </location>
</feature>
<evidence type="ECO:0000256" key="1">
    <source>
        <dbReference type="ARBA" id="ARBA00022527"/>
    </source>
</evidence>
<sequence length="395" mass="45629">MKFIGDYQILREIGKGAFGRVLLAEKDGHQVAIKETLTRSRTALKAAQDESKLLINLNHKNVVRLFEYFTSGVPKRLYMIMEYIRGRELFDIMCDEQVFVNITEIAISTFIRQVCLGLEYLNNCFIVHLDLKPENLVVSGADGVYKEIKIVDFGLARKIEAGERFCCMNGTRGYMAPEQLSFEQISDKTDMWAVGCITYEMLSGWMAFEFESDIEFVQKVTKMDWTFDLGEENPFDEISQNGKNFISELLLKHPDQRMSASDALAHPWITGINEIKEENEPKTEVFETIDRIIAKMSNLKGQKSSENAKEKLLVGVRQKLRKVQAKRRWKKAIKTVRATVRMRFMLRGSQAVLEVPKELENEILRKIINNWIGSDFDVEAEMREIYSEMLNNSQE</sequence>
<dbReference type="PROSITE" id="PS00108">
    <property type="entry name" value="PROTEIN_KINASE_ST"/>
    <property type="match status" value="1"/>
</dbReference>
<evidence type="ECO:0000313" key="10">
    <source>
        <dbReference type="Proteomes" id="UP000001307"/>
    </source>
</evidence>
<dbReference type="OrthoDB" id="10260894at2759"/>
<evidence type="ECO:0000256" key="6">
    <source>
        <dbReference type="PROSITE-ProRule" id="PRU10141"/>
    </source>
</evidence>
<gene>
    <name evidence="9" type="ORF">GSOID_T00003019001</name>
</gene>
<dbReference type="InterPro" id="IPR000719">
    <property type="entry name" value="Prot_kinase_dom"/>
</dbReference>
<keyword evidence="5 6" id="KW-0067">ATP-binding</keyword>
<evidence type="ECO:0000256" key="3">
    <source>
        <dbReference type="ARBA" id="ARBA00022741"/>
    </source>
</evidence>
<dbReference type="SMART" id="SM00220">
    <property type="entry name" value="S_TKc"/>
    <property type="match status" value="1"/>
</dbReference>